<evidence type="ECO:0000313" key="3">
    <source>
        <dbReference type="Proteomes" id="UP001066276"/>
    </source>
</evidence>
<keyword evidence="3" id="KW-1185">Reference proteome</keyword>
<dbReference type="AlphaFoldDB" id="A0AAV7LZ33"/>
<sequence length="107" mass="11150">MMSPSLPLLARSAGTAPGLPQSAERELRFPNAGSQTKCTMTRGESSPPPKSLLAVRPLGAGGSKVQKPASENHRSSPEHIPGRSAHVQNRAMLGVSRPSDGSSRAAR</sequence>
<dbReference type="EMBL" id="JANPWB010000014">
    <property type="protein sequence ID" value="KAJ1096816.1"/>
    <property type="molecule type" value="Genomic_DNA"/>
</dbReference>
<accession>A0AAV7LZ33</accession>
<feature type="compositionally biased region" description="Polar residues" evidence="1">
    <location>
        <begin position="32"/>
        <end position="44"/>
    </location>
</feature>
<organism evidence="2 3">
    <name type="scientific">Pleurodeles waltl</name>
    <name type="common">Iberian ribbed newt</name>
    <dbReference type="NCBI Taxonomy" id="8319"/>
    <lineage>
        <taxon>Eukaryota</taxon>
        <taxon>Metazoa</taxon>
        <taxon>Chordata</taxon>
        <taxon>Craniata</taxon>
        <taxon>Vertebrata</taxon>
        <taxon>Euteleostomi</taxon>
        <taxon>Amphibia</taxon>
        <taxon>Batrachia</taxon>
        <taxon>Caudata</taxon>
        <taxon>Salamandroidea</taxon>
        <taxon>Salamandridae</taxon>
        <taxon>Pleurodelinae</taxon>
        <taxon>Pleurodeles</taxon>
    </lineage>
</organism>
<gene>
    <name evidence="2" type="ORF">NDU88_001947</name>
</gene>
<comment type="caution">
    <text evidence="2">The sequence shown here is derived from an EMBL/GenBank/DDBJ whole genome shotgun (WGS) entry which is preliminary data.</text>
</comment>
<feature type="region of interest" description="Disordered" evidence="1">
    <location>
        <begin position="1"/>
        <end position="107"/>
    </location>
</feature>
<evidence type="ECO:0000256" key="1">
    <source>
        <dbReference type="SAM" id="MobiDB-lite"/>
    </source>
</evidence>
<reference evidence="2" key="1">
    <citation type="journal article" date="2022" name="bioRxiv">
        <title>Sequencing and chromosome-scale assembly of the giantPleurodeles waltlgenome.</title>
        <authorList>
            <person name="Brown T."/>
            <person name="Elewa A."/>
            <person name="Iarovenko S."/>
            <person name="Subramanian E."/>
            <person name="Araus A.J."/>
            <person name="Petzold A."/>
            <person name="Susuki M."/>
            <person name="Suzuki K.-i.T."/>
            <person name="Hayashi T."/>
            <person name="Toyoda A."/>
            <person name="Oliveira C."/>
            <person name="Osipova E."/>
            <person name="Leigh N.D."/>
            <person name="Simon A."/>
            <person name="Yun M.H."/>
        </authorList>
    </citation>
    <scope>NUCLEOTIDE SEQUENCE</scope>
    <source>
        <strain evidence="2">20211129_DDA</strain>
        <tissue evidence="2">Liver</tissue>
    </source>
</reference>
<proteinExistence type="predicted"/>
<evidence type="ECO:0000313" key="2">
    <source>
        <dbReference type="EMBL" id="KAJ1096816.1"/>
    </source>
</evidence>
<protein>
    <submittedName>
        <fullName evidence="2">Uncharacterized protein</fullName>
    </submittedName>
</protein>
<name>A0AAV7LZ33_PLEWA</name>
<dbReference type="Proteomes" id="UP001066276">
    <property type="component" value="Chromosome 10"/>
</dbReference>
<feature type="compositionally biased region" description="Basic and acidic residues" evidence="1">
    <location>
        <begin position="70"/>
        <end position="81"/>
    </location>
</feature>